<proteinExistence type="predicted"/>
<dbReference type="EMBL" id="CM047943">
    <property type="protein sequence ID" value="KAI9900163.1"/>
    <property type="molecule type" value="Genomic_DNA"/>
</dbReference>
<dbReference type="Proteomes" id="UP001163324">
    <property type="component" value="Chromosome 4"/>
</dbReference>
<reference evidence="1" key="1">
    <citation type="submission" date="2022-10" db="EMBL/GenBank/DDBJ databases">
        <title>Complete Genome of Trichothecium roseum strain YXFP-22015, a Plant Pathogen Isolated from Citrus.</title>
        <authorList>
            <person name="Wang Y."/>
            <person name="Zhu L."/>
        </authorList>
    </citation>
    <scope>NUCLEOTIDE SEQUENCE</scope>
    <source>
        <strain evidence="1">YXFP-22015</strain>
    </source>
</reference>
<organism evidence="1 2">
    <name type="scientific">Trichothecium roseum</name>
    <dbReference type="NCBI Taxonomy" id="47278"/>
    <lineage>
        <taxon>Eukaryota</taxon>
        <taxon>Fungi</taxon>
        <taxon>Dikarya</taxon>
        <taxon>Ascomycota</taxon>
        <taxon>Pezizomycotina</taxon>
        <taxon>Sordariomycetes</taxon>
        <taxon>Hypocreomycetidae</taxon>
        <taxon>Hypocreales</taxon>
        <taxon>Hypocreales incertae sedis</taxon>
        <taxon>Trichothecium</taxon>
    </lineage>
</organism>
<gene>
    <name evidence="1" type="ORF">N3K66_004425</name>
</gene>
<keyword evidence="2" id="KW-1185">Reference proteome</keyword>
<accession>A0ACC0V2X1</accession>
<comment type="caution">
    <text evidence="1">The sequence shown here is derived from an EMBL/GenBank/DDBJ whole genome shotgun (WGS) entry which is preliminary data.</text>
</comment>
<sequence length="354" mass="36528">MARLSLLTSVLALVSAVSAQCGSGSPDATVTGTNPFVATVRGSQVYNGDNYYVAIQTALDNISSGQRLSVLASGNIGPASVRVTSGKIFEGCGTIDTYAASGRGGIEVYDASDVSIPYLTMTGNPYFAMRFYGTNNLRLGQITMNLSGGLGIRFERDKAANTNVAMGTITVSGAGSHAVETWNINGLTIDAVIARDVGECGLLLQKTTNARVGLVDGSNVATGTGYATLRMANNNGQSPDGSYTTTNVFVDRVVSRGGGRGIFCVSMSGAAQIGSIDLANNGNNAILIENCYNVAIESGVVNGGGDVRLAARSEFPNNSGVFMGIEVNNNNVVENPCGENIGWALSGNARLNIC</sequence>
<protein>
    <submittedName>
        <fullName evidence="1">Uncharacterized protein</fullName>
    </submittedName>
</protein>
<name>A0ACC0V2X1_9HYPO</name>
<evidence type="ECO:0000313" key="1">
    <source>
        <dbReference type="EMBL" id="KAI9900163.1"/>
    </source>
</evidence>
<evidence type="ECO:0000313" key="2">
    <source>
        <dbReference type="Proteomes" id="UP001163324"/>
    </source>
</evidence>